<name>A0A4Q1AW32_9BACT</name>
<dbReference type="Proteomes" id="UP000289718">
    <property type="component" value="Unassembled WGS sequence"/>
</dbReference>
<dbReference type="AlphaFoldDB" id="A0A4Q1AW32"/>
<evidence type="ECO:0000256" key="1">
    <source>
        <dbReference type="SAM" id="Phobius"/>
    </source>
</evidence>
<evidence type="ECO:0000313" key="3">
    <source>
        <dbReference type="Proteomes" id="UP000289718"/>
    </source>
</evidence>
<dbReference type="RefSeq" id="WP_129061082.1">
    <property type="nucleotide sequence ID" value="NZ_NXIE01000002.1"/>
</dbReference>
<dbReference type="EMBL" id="NXIE01000002">
    <property type="protein sequence ID" value="RXK13261.1"/>
    <property type="molecule type" value="Genomic_DNA"/>
</dbReference>
<keyword evidence="1" id="KW-0812">Transmembrane</keyword>
<proteinExistence type="predicted"/>
<keyword evidence="1" id="KW-0472">Membrane</keyword>
<feature type="transmembrane region" description="Helical" evidence="1">
    <location>
        <begin position="114"/>
        <end position="133"/>
    </location>
</feature>
<reference evidence="2 3" key="1">
    <citation type="submission" date="2017-09" db="EMBL/GenBank/DDBJ databases">
        <title>Genomics of the genus Arcobacter.</title>
        <authorList>
            <person name="Perez-Cataluna A."/>
            <person name="Figueras M.J."/>
            <person name="Salas-Masso N."/>
        </authorList>
    </citation>
    <scope>NUCLEOTIDE SEQUENCE [LARGE SCALE GENOMIC DNA]</scope>
    <source>
        <strain evidence="2 3">F156-34</strain>
    </source>
</reference>
<gene>
    <name evidence="2" type="ORF">CP965_05525</name>
</gene>
<sequence length="134" mass="15787">MYEFIKAIHIFTVMLFVGTVFFRTFIILKLSTVFTKNELMKVQQALGGQARKIIKINNIFLILSGSLLLIFFVEINSIIFFIKVLLGTILSILFYFVPFIFSKVNDNPKFKKRFHYLYFSLLALVILLSQYIYY</sequence>
<accession>A0A4Q1AW32</accession>
<organism evidence="2 3">
    <name type="scientific">Halarcobacter mediterraneus</name>
    <dbReference type="NCBI Taxonomy" id="2023153"/>
    <lineage>
        <taxon>Bacteria</taxon>
        <taxon>Pseudomonadati</taxon>
        <taxon>Campylobacterota</taxon>
        <taxon>Epsilonproteobacteria</taxon>
        <taxon>Campylobacterales</taxon>
        <taxon>Arcobacteraceae</taxon>
        <taxon>Halarcobacter</taxon>
    </lineage>
</organism>
<protein>
    <submittedName>
        <fullName evidence="2">Uncharacterized protein</fullName>
    </submittedName>
</protein>
<evidence type="ECO:0000313" key="2">
    <source>
        <dbReference type="EMBL" id="RXK13261.1"/>
    </source>
</evidence>
<dbReference type="OrthoDB" id="5366070at2"/>
<keyword evidence="3" id="KW-1185">Reference proteome</keyword>
<feature type="transmembrane region" description="Helical" evidence="1">
    <location>
        <begin position="78"/>
        <end position="102"/>
    </location>
</feature>
<feature type="transmembrane region" description="Helical" evidence="1">
    <location>
        <begin position="53"/>
        <end position="72"/>
    </location>
</feature>
<comment type="caution">
    <text evidence="2">The sequence shown here is derived from an EMBL/GenBank/DDBJ whole genome shotgun (WGS) entry which is preliminary data.</text>
</comment>
<keyword evidence="1" id="KW-1133">Transmembrane helix</keyword>
<feature type="transmembrane region" description="Helical" evidence="1">
    <location>
        <begin position="6"/>
        <end position="32"/>
    </location>
</feature>